<dbReference type="InterPro" id="IPR011006">
    <property type="entry name" value="CheY-like_superfamily"/>
</dbReference>
<evidence type="ECO:0000259" key="2">
    <source>
        <dbReference type="PROSITE" id="PS50921"/>
    </source>
</evidence>
<name>A0ABY5ZZ39_9BURK</name>
<evidence type="ECO:0000259" key="1">
    <source>
        <dbReference type="PROSITE" id="PS50906"/>
    </source>
</evidence>
<dbReference type="EMBL" id="CP104377">
    <property type="protein sequence ID" value="UXC18005.1"/>
    <property type="molecule type" value="Genomic_DNA"/>
</dbReference>
<dbReference type="Pfam" id="PF03861">
    <property type="entry name" value="ANTAR"/>
    <property type="match status" value="1"/>
</dbReference>
<reference evidence="3" key="1">
    <citation type="submission" date="2022-09" db="EMBL/GenBank/DDBJ databases">
        <title>Bacterial diversity in gut of crayfish and pufferfish.</title>
        <authorList>
            <person name="Huang Y."/>
        </authorList>
    </citation>
    <scope>NUCLEOTIDE SEQUENCE</scope>
    <source>
        <strain evidence="3">PR12</strain>
    </source>
</reference>
<dbReference type="Gene3D" id="1.10.10.10">
    <property type="entry name" value="Winged helix-like DNA-binding domain superfamily/Winged helix DNA-binding domain"/>
    <property type="match status" value="1"/>
</dbReference>
<dbReference type="InterPro" id="IPR013587">
    <property type="entry name" value="Nitrate/nitrite_sensing"/>
</dbReference>
<feature type="domain" description="NIT" evidence="1">
    <location>
        <begin position="30"/>
        <end position="284"/>
    </location>
</feature>
<keyword evidence="4" id="KW-1185">Reference proteome</keyword>
<dbReference type="PROSITE" id="PS50906">
    <property type="entry name" value="NIT"/>
    <property type="match status" value="1"/>
</dbReference>
<dbReference type="SUPFAM" id="SSF52172">
    <property type="entry name" value="CheY-like"/>
    <property type="match status" value="1"/>
</dbReference>
<gene>
    <name evidence="3" type="ORF">N4T19_20285</name>
</gene>
<dbReference type="Pfam" id="PF08376">
    <property type="entry name" value="NIT"/>
    <property type="match status" value="1"/>
</dbReference>
<dbReference type="InterPro" id="IPR036388">
    <property type="entry name" value="WH-like_DNA-bd_sf"/>
</dbReference>
<dbReference type="InterPro" id="IPR010910">
    <property type="entry name" value="Nitrate/nitrite_sensing_bac"/>
</dbReference>
<sequence>MKSSLHFLVAARQHEMAALEQLGKACSLVVAMSSLVHALQKERGLSNMVLASGGAQGAELLAPQRLLADAQIAHVRDELDRLGPHPSGGSGARLCNAIAYTLQGVAALPALRAQVQAGRLTPSACTDAFARLIAGCLSVVFEAADSANEPEISRMLVALFHLMQGKELAGQERACGTSAFASGQLQPSARAQWLHLIESQERCFEVFASLATPRVLVLWQAHMAGDTDMAAVERMRRVAHTASGSSLSRSWSADWFAACSHRLDALHGVETLVAQELQVLCLHKLQAQEQALAALQALPPGAEPAQEGAEGAEGSEAGMAFFEASAPPDTWSLDAVGAPALGRDILSLVQQQSQRLQTMQSQIQEARTALHERKTLERAKGLLMAQHQLSESDAYQLLRQTAMNQNKRMLEVAEAVLAMAALVPQAPAAPAGPAAAER</sequence>
<dbReference type="Proteomes" id="UP001058290">
    <property type="component" value="Chromosome"/>
</dbReference>
<organism evidence="3 4">
    <name type="scientific">Comamonas squillarum</name>
    <dbReference type="NCBI Taxonomy" id="2977320"/>
    <lineage>
        <taxon>Bacteria</taxon>
        <taxon>Pseudomonadati</taxon>
        <taxon>Pseudomonadota</taxon>
        <taxon>Betaproteobacteria</taxon>
        <taxon>Burkholderiales</taxon>
        <taxon>Comamonadaceae</taxon>
        <taxon>Comamonas</taxon>
    </lineage>
</organism>
<accession>A0ABY5ZZ39</accession>
<dbReference type="PROSITE" id="PS50921">
    <property type="entry name" value="ANTAR"/>
    <property type="match status" value="1"/>
</dbReference>
<protein>
    <submittedName>
        <fullName evidence="3">Nitrate- and nitrite sensing domain-containing protein</fullName>
    </submittedName>
</protein>
<feature type="domain" description="ANTAR" evidence="2">
    <location>
        <begin position="356"/>
        <end position="417"/>
    </location>
</feature>
<dbReference type="SMART" id="SM01012">
    <property type="entry name" value="ANTAR"/>
    <property type="match status" value="1"/>
</dbReference>
<dbReference type="RefSeq" id="WP_182345003.1">
    <property type="nucleotide sequence ID" value="NZ_CP104377.1"/>
</dbReference>
<evidence type="ECO:0000313" key="3">
    <source>
        <dbReference type="EMBL" id="UXC18005.1"/>
    </source>
</evidence>
<proteinExistence type="predicted"/>
<evidence type="ECO:0000313" key="4">
    <source>
        <dbReference type="Proteomes" id="UP001058290"/>
    </source>
</evidence>
<dbReference type="InterPro" id="IPR005561">
    <property type="entry name" value="ANTAR"/>
</dbReference>